<keyword evidence="3" id="KW-1185">Reference proteome</keyword>
<protein>
    <submittedName>
        <fullName evidence="2">SEC1 family transport protein SLY1</fullName>
    </submittedName>
</protein>
<organism evidence="2 3">
    <name type="scientific">Cardamine amara subsp. amara</name>
    <dbReference type="NCBI Taxonomy" id="228776"/>
    <lineage>
        <taxon>Eukaryota</taxon>
        <taxon>Viridiplantae</taxon>
        <taxon>Streptophyta</taxon>
        <taxon>Embryophyta</taxon>
        <taxon>Tracheophyta</taxon>
        <taxon>Spermatophyta</taxon>
        <taxon>Magnoliopsida</taxon>
        <taxon>eudicotyledons</taxon>
        <taxon>Gunneridae</taxon>
        <taxon>Pentapetalae</taxon>
        <taxon>rosids</taxon>
        <taxon>malvids</taxon>
        <taxon>Brassicales</taxon>
        <taxon>Brassicaceae</taxon>
        <taxon>Cardamineae</taxon>
        <taxon>Cardamine</taxon>
    </lineage>
</organism>
<dbReference type="Pfam" id="PF00995">
    <property type="entry name" value="Sec1"/>
    <property type="match status" value="1"/>
</dbReference>
<evidence type="ECO:0000313" key="2">
    <source>
        <dbReference type="EMBL" id="KAL1210410.1"/>
    </source>
</evidence>
<dbReference type="PANTHER" id="PTHR11679">
    <property type="entry name" value="VESICLE PROTEIN SORTING-ASSOCIATED"/>
    <property type="match status" value="1"/>
</dbReference>
<proteinExistence type="inferred from homology"/>
<name>A0ABD1AUL1_CARAN</name>
<dbReference type="SUPFAM" id="SSF56815">
    <property type="entry name" value="Sec1/munc18-like (SM) proteins"/>
    <property type="match status" value="1"/>
</dbReference>
<dbReference type="InterPro" id="IPR027482">
    <property type="entry name" value="Sec1-like_dom2"/>
</dbReference>
<accession>A0ABD1AUL1</accession>
<dbReference type="EMBL" id="JBANAX010000394">
    <property type="protein sequence ID" value="KAL1210410.1"/>
    <property type="molecule type" value="Genomic_DNA"/>
</dbReference>
<dbReference type="InterPro" id="IPR001619">
    <property type="entry name" value="Sec1-like"/>
</dbReference>
<dbReference type="InterPro" id="IPR036045">
    <property type="entry name" value="Sec1-like_sf"/>
</dbReference>
<reference evidence="2 3" key="1">
    <citation type="submission" date="2024-04" db="EMBL/GenBank/DDBJ databases">
        <title>Genome assembly C_amara_ONT_v2.</title>
        <authorList>
            <person name="Yant L."/>
            <person name="Moore C."/>
            <person name="Slenker M."/>
        </authorList>
    </citation>
    <scope>NUCLEOTIDE SEQUENCE [LARGE SCALE GENOMIC DNA]</scope>
    <source>
        <tissue evidence="2">Leaf</tissue>
    </source>
</reference>
<comment type="similarity">
    <text evidence="1">Belongs to the STXBP/unc-18/SEC1 family.</text>
</comment>
<evidence type="ECO:0000256" key="1">
    <source>
        <dbReference type="ARBA" id="ARBA00009884"/>
    </source>
</evidence>
<sequence length="217" mass="23595">MMVRGSIERSELLSVLKGKGTKMDKLRIAIMYLISLETINHAEVEAVEAALREAEVDRRAFQYVKKIKSLNISLAASADSAGRSNIIDWAEKLYGQSISAVTAGVKDLLSSDQQLAVARTIEALTEGKPNPEIDSYLMLDPKASKSGSIGGSHVKGPFKEVIVFMIGGGNYIEYSSLQELSQRQEMGKNIIYGATEILTGTELVEQLALLGQKMGLE</sequence>
<comment type="caution">
    <text evidence="2">The sequence shown here is derived from an EMBL/GenBank/DDBJ whole genome shotgun (WGS) entry which is preliminary data.</text>
</comment>
<gene>
    <name evidence="2" type="ORF">V5N11_006740</name>
</gene>
<evidence type="ECO:0000313" key="3">
    <source>
        <dbReference type="Proteomes" id="UP001558713"/>
    </source>
</evidence>
<dbReference type="Proteomes" id="UP001558713">
    <property type="component" value="Unassembled WGS sequence"/>
</dbReference>
<dbReference type="AlphaFoldDB" id="A0ABD1AUL1"/>
<dbReference type="Gene3D" id="3.40.50.1910">
    <property type="match status" value="1"/>
</dbReference>